<dbReference type="PANTHER" id="PTHR42850:SF4">
    <property type="entry name" value="ZINC-DEPENDENT ENDOPOLYPHOSPHATASE"/>
    <property type="match status" value="1"/>
</dbReference>
<sequence>MQPVIALSDIHGQMLVFPALAKLRDKYPEAPVVFLGDYQDSAHHHSGFRVAQTIKDMQEAEPDKIFVIQGNHDASAYESLIGENSYWLEIDGEDVIMEAALAAGKLPVDMNDALAVVKRADADLINWLGALPLDLQIGKLVFVHAGLDLTLSDPVADTLPHDKYWLREDYWYEKLYPNYAHNPLDSAIVTGHTPTSLITGIYDRPAEVTTLRNRTSSSHGILTVQYVGEYARFFIDGGNHSRPAAAIGNIAVFDADCGVLVDGIEDG</sequence>
<accession>A0ABW4H0T3</accession>
<dbReference type="Proteomes" id="UP001597195">
    <property type="component" value="Unassembled WGS sequence"/>
</dbReference>
<dbReference type="InterPro" id="IPR004843">
    <property type="entry name" value="Calcineurin-like_PHP"/>
</dbReference>
<dbReference type="SUPFAM" id="SSF56300">
    <property type="entry name" value="Metallo-dependent phosphatases"/>
    <property type="match status" value="1"/>
</dbReference>
<dbReference type="InterPro" id="IPR050126">
    <property type="entry name" value="Ap4A_hydrolase"/>
</dbReference>
<dbReference type="PANTHER" id="PTHR42850">
    <property type="entry name" value="METALLOPHOSPHOESTERASE"/>
    <property type="match status" value="1"/>
</dbReference>
<evidence type="ECO:0000259" key="1">
    <source>
        <dbReference type="Pfam" id="PF00149"/>
    </source>
</evidence>
<dbReference type="RefSeq" id="WP_125699977.1">
    <property type="nucleotide sequence ID" value="NZ_JBHTOM010000002.1"/>
</dbReference>
<dbReference type="InterPro" id="IPR029052">
    <property type="entry name" value="Metallo-depent_PP-like"/>
</dbReference>
<dbReference type="EMBL" id="JBHTOM010000002">
    <property type="protein sequence ID" value="MFD1548317.1"/>
    <property type="molecule type" value="Genomic_DNA"/>
</dbReference>
<protein>
    <submittedName>
        <fullName evidence="2">Metallophosphoesterase</fullName>
    </submittedName>
</protein>
<dbReference type="Pfam" id="PF00149">
    <property type="entry name" value="Metallophos"/>
    <property type="match status" value="1"/>
</dbReference>
<proteinExistence type="predicted"/>
<comment type="caution">
    <text evidence="2">The sequence shown here is derived from an EMBL/GenBank/DDBJ whole genome shotgun (WGS) entry which is preliminary data.</text>
</comment>
<name>A0ABW4H0T3_9LACO</name>
<organism evidence="2 3">
    <name type="scientific">Levilactobacillus fuyuanensis</name>
    <dbReference type="NCBI Taxonomy" id="2486022"/>
    <lineage>
        <taxon>Bacteria</taxon>
        <taxon>Bacillati</taxon>
        <taxon>Bacillota</taxon>
        <taxon>Bacilli</taxon>
        <taxon>Lactobacillales</taxon>
        <taxon>Lactobacillaceae</taxon>
        <taxon>Levilactobacillus</taxon>
    </lineage>
</organism>
<dbReference type="Gene3D" id="3.60.21.10">
    <property type="match status" value="1"/>
</dbReference>
<gene>
    <name evidence="2" type="ORF">ACFQ5T_01250</name>
</gene>
<reference evidence="3" key="1">
    <citation type="journal article" date="2019" name="Int. J. Syst. Evol. Microbiol.">
        <title>The Global Catalogue of Microorganisms (GCM) 10K type strain sequencing project: providing services to taxonomists for standard genome sequencing and annotation.</title>
        <authorList>
            <consortium name="The Broad Institute Genomics Platform"/>
            <consortium name="The Broad Institute Genome Sequencing Center for Infectious Disease"/>
            <person name="Wu L."/>
            <person name="Ma J."/>
        </authorList>
    </citation>
    <scope>NUCLEOTIDE SEQUENCE [LARGE SCALE GENOMIC DNA]</scope>
    <source>
        <strain evidence="3">CCM 8906</strain>
    </source>
</reference>
<evidence type="ECO:0000313" key="3">
    <source>
        <dbReference type="Proteomes" id="UP001597195"/>
    </source>
</evidence>
<keyword evidence="3" id="KW-1185">Reference proteome</keyword>
<evidence type="ECO:0000313" key="2">
    <source>
        <dbReference type="EMBL" id="MFD1548317.1"/>
    </source>
</evidence>
<feature type="domain" description="Calcineurin-like phosphoesterase" evidence="1">
    <location>
        <begin position="3"/>
        <end position="196"/>
    </location>
</feature>